<accession>A0A6J5WED4</accession>
<name>A0A6J5WED4_PRUAR</name>
<proteinExistence type="predicted"/>
<dbReference type="Proteomes" id="UP000507245">
    <property type="component" value="Unassembled WGS sequence"/>
</dbReference>
<evidence type="ECO:0000313" key="2">
    <source>
        <dbReference type="Proteomes" id="UP000507245"/>
    </source>
</evidence>
<dbReference type="AlphaFoldDB" id="A0A6J5WED4"/>
<dbReference type="EMBL" id="CAEKKB010000001">
    <property type="protein sequence ID" value="CAB4296678.1"/>
    <property type="molecule type" value="Genomic_DNA"/>
</dbReference>
<evidence type="ECO:0000313" key="1">
    <source>
        <dbReference type="EMBL" id="CAB4296678.1"/>
    </source>
</evidence>
<reference evidence="2" key="1">
    <citation type="journal article" date="2020" name="Genome Biol.">
        <title>Gamete binning: chromosome-level and haplotype-resolved genome assembly enabled by high-throughput single-cell sequencing of gamete genomes.</title>
        <authorList>
            <person name="Campoy J.A."/>
            <person name="Sun H."/>
            <person name="Goel M."/>
            <person name="Jiao W.-B."/>
            <person name="Folz-Donahue K."/>
            <person name="Wang N."/>
            <person name="Rubio M."/>
            <person name="Liu C."/>
            <person name="Kukat C."/>
            <person name="Ruiz D."/>
            <person name="Huettel B."/>
            <person name="Schneeberger K."/>
        </authorList>
    </citation>
    <scope>NUCLEOTIDE SEQUENCE [LARGE SCALE GENOMIC DNA]</scope>
    <source>
        <strain evidence="2">cv. Rojo Pasion</strain>
    </source>
</reference>
<organism evidence="1 2">
    <name type="scientific">Prunus armeniaca</name>
    <name type="common">Apricot</name>
    <name type="synonym">Armeniaca vulgaris</name>
    <dbReference type="NCBI Taxonomy" id="36596"/>
    <lineage>
        <taxon>Eukaryota</taxon>
        <taxon>Viridiplantae</taxon>
        <taxon>Streptophyta</taxon>
        <taxon>Embryophyta</taxon>
        <taxon>Tracheophyta</taxon>
        <taxon>Spermatophyta</taxon>
        <taxon>Magnoliopsida</taxon>
        <taxon>eudicotyledons</taxon>
        <taxon>Gunneridae</taxon>
        <taxon>Pentapetalae</taxon>
        <taxon>rosids</taxon>
        <taxon>fabids</taxon>
        <taxon>Rosales</taxon>
        <taxon>Rosaceae</taxon>
        <taxon>Amygdaloideae</taxon>
        <taxon>Amygdaleae</taxon>
        <taxon>Prunus</taxon>
    </lineage>
</organism>
<keyword evidence="2" id="KW-1185">Reference proteome</keyword>
<sequence>MDIATVEYMLHAISSPLRQWSPFSILLVFQSDCSASVKDRMDAKNAKKPSPALELMRVFPFLKASPLLQTVTLRVGNVHSLEQMVFNAA</sequence>
<gene>
    <name evidence="1" type="ORF">ORAREDHAP_LOCUS8328</name>
</gene>
<protein>
    <submittedName>
        <fullName evidence="1">Uncharacterized protein</fullName>
    </submittedName>
</protein>